<keyword evidence="5" id="KW-0902">Two-component regulatory system</keyword>
<dbReference type="EC" id="2.7.13.3" evidence="2"/>
<dbReference type="Gene3D" id="1.10.287.130">
    <property type="match status" value="1"/>
</dbReference>
<dbReference type="PROSITE" id="PS50109">
    <property type="entry name" value="HIS_KIN"/>
    <property type="match status" value="1"/>
</dbReference>
<dbReference type="SUPFAM" id="SSF47384">
    <property type="entry name" value="Homodimeric domain of signal transducing histidine kinase"/>
    <property type="match status" value="1"/>
</dbReference>
<dbReference type="SUPFAM" id="SSF52172">
    <property type="entry name" value="CheY-like"/>
    <property type="match status" value="1"/>
</dbReference>
<protein>
    <recommendedName>
        <fullName evidence="2">histidine kinase</fullName>
        <ecNumber evidence="2">2.7.13.3</ecNumber>
    </recommendedName>
</protein>
<dbReference type="SUPFAM" id="SSF55874">
    <property type="entry name" value="ATPase domain of HSP90 chaperone/DNA topoisomerase II/histidine kinase"/>
    <property type="match status" value="1"/>
</dbReference>
<feature type="domain" description="Histidine kinase" evidence="7">
    <location>
        <begin position="156"/>
        <end position="378"/>
    </location>
</feature>
<dbReference type="PANTHER" id="PTHR43547">
    <property type="entry name" value="TWO-COMPONENT HISTIDINE KINASE"/>
    <property type="match status" value="1"/>
</dbReference>
<keyword evidence="4 9" id="KW-0418">Kinase</keyword>
<evidence type="ECO:0000256" key="1">
    <source>
        <dbReference type="ARBA" id="ARBA00000085"/>
    </source>
</evidence>
<dbReference type="PROSITE" id="PS50110">
    <property type="entry name" value="RESPONSE_REGULATORY"/>
    <property type="match status" value="1"/>
</dbReference>
<dbReference type="EMBL" id="JAZBJZ010000032">
    <property type="protein sequence ID" value="MEE3717069.1"/>
    <property type="molecule type" value="Genomic_DNA"/>
</dbReference>
<dbReference type="Proteomes" id="UP001333818">
    <property type="component" value="Unassembled WGS sequence"/>
</dbReference>
<dbReference type="SMART" id="SM00388">
    <property type="entry name" value="HisKA"/>
    <property type="match status" value="1"/>
</dbReference>
<dbReference type="GO" id="GO:0000155">
    <property type="term" value="F:phosphorelay sensor kinase activity"/>
    <property type="evidence" value="ECO:0007669"/>
    <property type="project" value="InterPro"/>
</dbReference>
<dbReference type="FunFam" id="3.40.50.2300:FF:000444">
    <property type="entry name" value="Sensory transduction histidine kinase"/>
    <property type="match status" value="1"/>
</dbReference>
<dbReference type="SMART" id="SM00448">
    <property type="entry name" value="REC"/>
    <property type="match status" value="1"/>
</dbReference>
<proteinExistence type="predicted"/>
<keyword evidence="10" id="KW-1185">Reference proteome</keyword>
<dbReference type="Gene3D" id="3.40.50.2300">
    <property type="match status" value="1"/>
</dbReference>
<evidence type="ECO:0000259" key="8">
    <source>
        <dbReference type="PROSITE" id="PS50110"/>
    </source>
</evidence>
<dbReference type="CDD" id="cd00082">
    <property type="entry name" value="HisKA"/>
    <property type="match status" value="1"/>
</dbReference>
<evidence type="ECO:0000256" key="6">
    <source>
        <dbReference type="PROSITE-ProRule" id="PRU00169"/>
    </source>
</evidence>
<dbReference type="Gene3D" id="3.30.565.10">
    <property type="entry name" value="Histidine kinase-like ATPase, C-terminal domain"/>
    <property type="match status" value="1"/>
</dbReference>
<reference evidence="9" key="1">
    <citation type="submission" date="2024-01" db="EMBL/GenBank/DDBJ databases">
        <title>Bank of Algae and Cyanobacteria of the Azores (BACA) strain genomes.</title>
        <authorList>
            <person name="Luz R."/>
            <person name="Cordeiro R."/>
            <person name="Fonseca A."/>
            <person name="Goncalves V."/>
        </authorList>
    </citation>
    <scope>NUCLEOTIDE SEQUENCE</scope>
    <source>
        <strain evidence="9">BACA0141</strain>
    </source>
</reference>
<dbReference type="AlphaFoldDB" id="A0AAW9PR40"/>
<comment type="catalytic activity">
    <reaction evidence="1">
        <text>ATP + protein L-histidine = ADP + protein N-phospho-L-histidine.</text>
        <dbReference type="EC" id="2.7.13.3"/>
    </reaction>
</comment>
<evidence type="ECO:0000256" key="5">
    <source>
        <dbReference type="ARBA" id="ARBA00023012"/>
    </source>
</evidence>
<name>A0AAW9PR40_9CYAN</name>
<dbReference type="SMART" id="SM00387">
    <property type="entry name" value="HATPase_c"/>
    <property type="match status" value="1"/>
</dbReference>
<gene>
    <name evidence="9" type="ORF">V2H45_09960</name>
</gene>
<accession>A0AAW9PR40</accession>
<dbReference type="InterPro" id="IPR004358">
    <property type="entry name" value="Sig_transdc_His_kin-like_C"/>
</dbReference>
<organism evidence="9 10">
    <name type="scientific">Tumidithrix elongata BACA0141</name>
    <dbReference type="NCBI Taxonomy" id="2716417"/>
    <lineage>
        <taxon>Bacteria</taxon>
        <taxon>Bacillati</taxon>
        <taxon>Cyanobacteriota</taxon>
        <taxon>Cyanophyceae</taxon>
        <taxon>Pseudanabaenales</taxon>
        <taxon>Pseudanabaenaceae</taxon>
        <taxon>Tumidithrix</taxon>
        <taxon>Tumidithrix elongata</taxon>
    </lineage>
</organism>
<dbReference type="InterPro" id="IPR036097">
    <property type="entry name" value="HisK_dim/P_sf"/>
</dbReference>
<dbReference type="InterPro" id="IPR001789">
    <property type="entry name" value="Sig_transdc_resp-reg_receiver"/>
</dbReference>
<dbReference type="RefSeq" id="WP_330483497.1">
    <property type="nucleotide sequence ID" value="NZ_JAZBJZ010000032.1"/>
</dbReference>
<feature type="domain" description="Response regulatory" evidence="8">
    <location>
        <begin position="3"/>
        <end position="119"/>
    </location>
</feature>
<feature type="modified residue" description="4-aspartylphosphate" evidence="6">
    <location>
        <position position="52"/>
    </location>
</feature>
<dbReference type="InterPro" id="IPR011006">
    <property type="entry name" value="CheY-like_superfamily"/>
</dbReference>
<evidence type="ECO:0000313" key="10">
    <source>
        <dbReference type="Proteomes" id="UP001333818"/>
    </source>
</evidence>
<dbReference type="Pfam" id="PF02518">
    <property type="entry name" value="HATPase_c"/>
    <property type="match status" value="1"/>
</dbReference>
<dbReference type="PRINTS" id="PR00344">
    <property type="entry name" value="BCTRLSENSOR"/>
</dbReference>
<evidence type="ECO:0000256" key="3">
    <source>
        <dbReference type="ARBA" id="ARBA00022553"/>
    </source>
</evidence>
<dbReference type="Pfam" id="PF00072">
    <property type="entry name" value="Response_reg"/>
    <property type="match status" value="1"/>
</dbReference>
<sequence length="378" mass="42546">MPSILVVDDEPNNFDVIDAFLSDNEYQLHYASGGQEALKSLDIFQPDVILLDVMMPGIDGMEVCRQIKAMPEWQGVPIIMVTALTAKEDLARCLKVGADDFISKPVNSVELRARVSSMLRIKMQYENIKSLSQLQANTIDLLQNSLNELRRNMVYSLPHELNTPLNGISGIIGILIDQYDSMTAEEIHEFLGLAQQSSFRLEKLIQRFLTYLQLEMSASKINSPTSIGRDRNEIAVQSVIEKIAKLQATSFGRDPDLVLKLEDGNVLVGAKDFQRIIEELLENAFKFSQKGTPVTVTCKPIHHRLHLWISDLGRGMTEEQIAKIGAFMQFERKYYEQQGVGLGLKIVKKIVEVYGGEFSISSIYHQETTVHITLPMVS</sequence>
<comment type="caution">
    <text evidence="9">The sequence shown here is derived from an EMBL/GenBank/DDBJ whole genome shotgun (WGS) entry which is preliminary data.</text>
</comment>
<evidence type="ECO:0000313" key="9">
    <source>
        <dbReference type="EMBL" id="MEE3717069.1"/>
    </source>
</evidence>
<dbReference type="PANTHER" id="PTHR43547:SF2">
    <property type="entry name" value="HYBRID SIGNAL TRANSDUCTION HISTIDINE KINASE C"/>
    <property type="match status" value="1"/>
</dbReference>
<dbReference type="InterPro" id="IPR005467">
    <property type="entry name" value="His_kinase_dom"/>
</dbReference>
<keyword evidence="4 9" id="KW-0808">Transferase</keyword>
<dbReference type="InterPro" id="IPR036890">
    <property type="entry name" value="HATPase_C_sf"/>
</dbReference>
<evidence type="ECO:0000256" key="4">
    <source>
        <dbReference type="ARBA" id="ARBA00022777"/>
    </source>
</evidence>
<dbReference type="InterPro" id="IPR003661">
    <property type="entry name" value="HisK_dim/P_dom"/>
</dbReference>
<evidence type="ECO:0000259" key="7">
    <source>
        <dbReference type="PROSITE" id="PS50109"/>
    </source>
</evidence>
<dbReference type="InterPro" id="IPR003594">
    <property type="entry name" value="HATPase_dom"/>
</dbReference>
<dbReference type="Pfam" id="PF00512">
    <property type="entry name" value="HisKA"/>
    <property type="match status" value="1"/>
</dbReference>
<keyword evidence="3 6" id="KW-0597">Phosphoprotein</keyword>
<evidence type="ECO:0000256" key="2">
    <source>
        <dbReference type="ARBA" id="ARBA00012438"/>
    </source>
</evidence>